<keyword evidence="2" id="KW-1185">Reference proteome</keyword>
<dbReference type="InterPro" id="IPR011101">
    <property type="entry name" value="DUF5131"/>
</dbReference>
<dbReference type="AlphaFoldDB" id="A0A5C6X7N3"/>
<comment type="caution">
    <text evidence="1">The sequence shown here is derived from an EMBL/GenBank/DDBJ whole genome shotgun (WGS) entry which is preliminary data.</text>
</comment>
<dbReference type="Proteomes" id="UP000321412">
    <property type="component" value="Unassembled WGS sequence"/>
</dbReference>
<proteinExistence type="predicted"/>
<protein>
    <submittedName>
        <fullName evidence="1">Phage Gp37/Gp68 family protein</fullName>
    </submittedName>
</protein>
<reference evidence="1 2" key="1">
    <citation type="submission" date="2019-08" db="EMBL/GenBank/DDBJ databases">
        <title>Bradymonadales sp. TMQ4.</title>
        <authorList>
            <person name="Liang Q."/>
        </authorList>
    </citation>
    <scope>NUCLEOTIDE SEQUENCE [LARGE SCALE GENOMIC DNA]</scope>
    <source>
        <strain evidence="1 2">TMQ4</strain>
    </source>
</reference>
<dbReference type="OrthoDB" id="9787478at2"/>
<organism evidence="1 2">
    <name type="scientific">Lujinxingia vulgaris</name>
    <dbReference type="NCBI Taxonomy" id="2600176"/>
    <lineage>
        <taxon>Bacteria</taxon>
        <taxon>Deltaproteobacteria</taxon>
        <taxon>Bradymonadales</taxon>
        <taxon>Lujinxingiaceae</taxon>
        <taxon>Lujinxingia</taxon>
    </lineage>
</organism>
<name>A0A5C6X7N3_9DELT</name>
<dbReference type="Pfam" id="PF07505">
    <property type="entry name" value="DUF5131"/>
    <property type="match status" value="1"/>
</dbReference>
<gene>
    <name evidence="1" type="ORF">FRC98_19435</name>
</gene>
<dbReference type="EMBL" id="VOSM01000016">
    <property type="protein sequence ID" value="TXD34035.1"/>
    <property type="molecule type" value="Genomic_DNA"/>
</dbReference>
<evidence type="ECO:0000313" key="2">
    <source>
        <dbReference type="Proteomes" id="UP000321412"/>
    </source>
</evidence>
<accession>A0A5C6X7N3</accession>
<sequence length="262" mass="30542">MANTGIEWTDQTWNPSTGCSKVSSGCKFCYAENMALRLKAMGSVRYENGFDFTIHADKVDEPRKWRKPRRVFVDSMSDLFHEDAPLDFLRRIFRVMMDTPQHQYQILTKRPERMAMILSKMVDEGIYTPSNHIWLGTSVEDATVQNRIQFLRETPAQIRFLSCEPLIGPLSKLNLKDIHWVIVGGESGSHLWRERTRRRRGLVERIDGAWVPVDEKVTWVRRIRDQCIEQKVAFFFKQWGGNTSKSGGRMLDGKVWSQFPEL</sequence>
<dbReference type="RefSeq" id="WP_146983154.1">
    <property type="nucleotide sequence ID" value="NZ_VOSM01000016.1"/>
</dbReference>
<evidence type="ECO:0000313" key="1">
    <source>
        <dbReference type="EMBL" id="TXD34035.1"/>
    </source>
</evidence>